<evidence type="ECO:0000259" key="13">
    <source>
        <dbReference type="PROSITE" id="PS51285"/>
    </source>
</evidence>
<name>A0AAD4CXY1_ASPNN</name>
<dbReference type="GO" id="GO:0005829">
    <property type="term" value="C:cytosol"/>
    <property type="evidence" value="ECO:0007669"/>
    <property type="project" value="TreeGrafter"/>
</dbReference>
<dbReference type="InterPro" id="IPR011009">
    <property type="entry name" value="Kinase-like_dom_sf"/>
</dbReference>
<evidence type="ECO:0000256" key="6">
    <source>
        <dbReference type="ARBA" id="ARBA00022840"/>
    </source>
</evidence>
<comment type="caution">
    <text evidence="14">The sequence shown here is derived from an EMBL/GenBank/DDBJ whole genome shotgun (WGS) entry which is preliminary data.</text>
</comment>
<proteinExistence type="inferred from homology"/>
<evidence type="ECO:0000256" key="7">
    <source>
        <dbReference type="ARBA" id="ARBA00047292"/>
    </source>
</evidence>
<dbReference type="InterPro" id="IPR000961">
    <property type="entry name" value="AGC-kinase_C"/>
</dbReference>
<dbReference type="InterPro" id="IPR017441">
    <property type="entry name" value="Protein_kinase_ATP_BS"/>
</dbReference>
<feature type="domain" description="Protein kinase" evidence="12">
    <location>
        <begin position="167"/>
        <end position="422"/>
    </location>
</feature>
<feature type="domain" description="AGC-kinase C-terminal" evidence="13">
    <location>
        <begin position="423"/>
        <end position="478"/>
    </location>
</feature>
<dbReference type="EC" id="2.7.11.11" evidence="1"/>
<feature type="compositionally biased region" description="Low complexity" evidence="11">
    <location>
        <begin position="129"/>
        <end position="151"/>
    </location>
</feature>
<dbReference type="SMART" id="SM00133">
    <property type="entry name" value="S_TK_X"/>
    <property type="match status" value="1"/>
</dbReference>
<dbReference type="PROSITE" id="PS00108">
    <property type="entry name" value="PROTEIN_KINASE_ST"/>
    <property type="match status" value="1"/>
</dbReference>
<evidence type="ECO:0000256" key="9">
    <source>
        <dbReference type="PROSITE-ProRule" id="PRU10141"/>
    </source>
</evidence>
<reference evidence="14" key="1">
    <citation type="journal article" date="2019" name="Beilstein J. Org. Chem.">
        <title>Nanangenines: drimane sesquiterpenoids as the dominant metabolite cohort of a novel Australian fungus, Aspergillus nanangensis.</title>
        <authorList>
            <person name="Lacey H.J."/>
            <person name="Gilchrist C.L.M."/>
            <person name="Crombie A."/>
            <person name="Kalaitzis J.A."/>
            <person name="Vuong D."/>
            <person name="Rutledge P.J."/>
            <person name="Turner P."/>
            <person name="Pitt J.I."/>
            <person name="Lacey E."/>
            <person name="Chooi Y.H."/>
            <person name="Piggott A.M."/>
        </authorList>
    </citation>
    <scope>NUCLEOTIDE SEQUENCE</scope>
    <source>
        <strain evidence="14">MST-FP2251</strain>
    </source>
</reference>
<keyword evidence="2 10" id="KW-0723">Serine/threonine-protein kinase</keyword>
<evidence type="ECO:0000256" key="3">
    <source>
        <dbReference type="ARBA" id="ARBA00022679"/>
    </source>
</evidence>
<comment type="similarity">
    <text evidence="10">Belongs to the protein kinase superfamily.</text>
</comment>
<evidence type="ECO:0000313" key="14">
    <source>
        <dbReference type="EMBL" id="KAF9893732.1"/>
    </source>
</evidence>
<dbReference type="FunFam" id="1.10.510.10:FF:000005">
    <property type="entry name" value="cAMP-dependent protein kinase catalytic subunit alpha"/>
    <property type="match status" value="1"/>
</dbReference>
<evidence type="ECO:0000259" key="12">
    <source>
        <dbReference type="PROSITE" id="PS50011"/>
    </source>
</evidence>
<evidence type="ECO:0000256" key="8">
    <source>
        <dbReference type="ARBA" id="ARBA00047454"/>
    </source>
</evidence>
<keyword evidence="6 9" id="KW-0067">ATP-binding</keyword>
<keyword evidence="15" id="KW-1185">Reference proteome</keyword>
<dbReference type="SUPFAM" id="SSF56112">
    <property type="entry name" value="Protein kinase-like (PK-like)"/>
    <property type="match status" value="1"/>
</dbReference>
<feature type="region of interest" description="Disordered" evidence="11">
    <location>
        <begin position="1"/>
        <end position="163"/>
    </location>
</feature>
<evidence type="ECO:0000256" key="10">
    <source>
        <dbReference type="RuleBase" id="RU000304"/>
    </source>
</evidence>
<feature type="binding site" evidence="9">
    <location>
        <position position="196"/>
    </location>
    <ligand>
        <name>ATP</name>
        <dbReference type="ChEBI" id="CHEBI:30616"/>
    </ligand>
</feature>
<dbReference type="Proteomes" id="UP001194746">
    <property type="component" value="Unassembled WGS sequence"/>
</dbReference>
<dbReference type="GO" id="GO:0005952">
    <property type="term" value="C:cAMP-dependent protein kinase complex"/>
    <property type="evidence" value="ECO:0007669"/>
    <property type="project" value="TreeGrafter"/>
</dbReference>
<feature type="compositionally biased region" description="Low complexity" evidence="11">
    <location>
        <begin position="25"/>
        <end position="38"/>
    </location>
</feature>
<dbReference type="Pfam" id="PF00069">
    <property type="entry name" value="Pkinase"/>
    <property type="match status" value="1"/>
</dbReference>
<dbReference type="PANTHER" id="PTHR24353">
    <property type="entry name" value="CYCLIC NUCLEOTIDE-DEPENDENT PROTEIN KINASE"/>
    <property type="match status" value="1"/>
</dbReference>
<dbReference type="Gene3D" id="3.30.200.20">
    <property type="entry name" value="Phosphorylase Kinase, domain 1"/>
    <property type="match status" value="1"/>
</dbReference>
<dbReference type="CDD" id="cd05580">
    <property type="entry name" value="STKc_PKA_like"/>
    <property type="match status" value="1"/>
</dbReference>
<accession>A0AAD4CXY1</accession>
<keyword evidence="5 14" id="KW-0418">Kinase</keyword>
<evidence type="ECO:0000256" key="2">
    <source>
        <dbReference type="ARBA" id="ARBA00022527"/>
    </source>
</evidence>
<comment type="catalytic activity">
    <reaction evidence="7">
        <text>L-threonyl-[protein] + ATP = O-phospho-L-threonyl-[protein] + ADP + H(+)</text>
        <dbReference type="Rhea" id="RHEA:46608"/>
        <dbReference type="Rhea" id="RHEA-COMP:11060"/>
        <dbReference type="Rhea" id="RHEA-COMP:11605"/>
        <dbReference type="ChEBI" id="CHEBI:15378"/>
        <dbReference type="ChEBI" id="CHEBI:30013"/>
        <dbReference type="ChEBI" id="CHEBI:30616"/>
        <dbReference type="ChEBI" id="CHEBI:61977"/>
        <dbReference type="ChEBI" id="CHEBI:456216"/>
        <dbReference type="EC" id="2.7.11.11"/>
    </reaction>
</comment>
<dbReference type="GO" id="GO:0007165">
    <property type="term" value="P:signal transduction"/>
    <property type="evidence" value="ECO:0007669"/>
    <property type="project" value="UniProtKB-ARBA"/>
</dbReference>
<reference evidence="14" key="2">
    <citation type="submission" date="2020-02" db="EMBL/GenBank/DDBJ databases">
        <authorList>
            <person name="Gilchrist C.L.M."/>
            <person name="Chooi Y.-H."/>
        </authorList>
    </citation>
    <scope>NUCLEOTIDE SEQUENCE</scope>
    <source>
        <strain evidence="14">MST-FP2251</strain>
    </source>
</reference>
<dbReference type="FunFam" id="3.30.200.20:FF:000005">
    <property type="entry name" value="cAMP-dependent protein kinase catalytic subunit"/>
    <property type="match status" value="1"/>
</dbReference>
<dbReference type="PROSITE" id="PS50011">
    <property type="entry name" value="PROTEIN_KINASE_DOM"/>
    <property type="match status" value="1"/>
</dbReference>
<evidence type="ECO:0000256" key="1">
    <source>
        <dbReference type="ARBA" id="ARBA00012444"/>
    </source>
</evidence>
<evidence type="ECO:0000256" key="5">
    <source>
        <dbReference type="ARBA" id="ARBA00022777"/>
    </source>
</evidence>
<dbReference type="Gene3D" id="1.10.510.10">
    <property type="entry name" value="Transferase(Phosphotransferase) domain 1"/>
    <property type="match status" value="1"/>
</dbReference>
<dbReference type="InterPro" id="IPR008271">
    <property type="entry name" value="Ser/Thr_kinase_AS"/>
</dbReference>
<sequence>MPSLGGLLKKRRTKDSQTLSKEIGASSSPTTAQTQTSPNATDQQQQQHPSDGHSAATPTTTTTTPNPPTQHPTSDRPNPSSASHPASDGQPVSMQSAVSQSTPSNHPSPGLQQHASNQSNVASIQNIIHSPQPGSSHAGSAAQGGAQPSQQRTESRTTKGKYSLGDFALQRTLGTGSFGRVHLVQSKHNHRFYAIKVLKKAQVVKMKQVEHTNDERRMLNRVRHPFLITLWGTWQDSRNLYMVMDFVEGGELFSLLRKSQRFPNPVAKFYAAEVTLALEYLHSQQIIYRDLKPENLLLDRHGHLKITDFGFAKEVPDITWTLCGTPDYLAPEVVSSKGYNKSVDWWSLGILIFEMLCGFTPFWDSGSPVKIYENILRGRVKYPPYLNQDAVDLLSQLITADLTKRLGNLHGGSEDVKNHPWFAEVTWDRLARKDIDAPYVPPIRGGQGDASQYDRYPEETEAYGVHGDDVHGHLFPDF</sequence>
<evidence type="ECO:0000313" key="15">
    <source>
        <dbReference type="Proteomes" id="UP001194746"/>
    </source>
</evidence>
<dbReference type="GO" id="GO:0004691">
    <property type="term" value="F:cAMP-dependent protein kinase activity"/>
    <property type="evidence" value="ECO:0007669"/>
    <property type="project" value="UniProtKB-EC"/>
</dbReference>
<feature type="compositionally biased region" description="Polar residues" evidence="11">
    <location>
        <begin position="75"/>
        <end position="128"/>
    </location>
</feature>
<dbReference type="GO" id="GO:0005524">
    <property type="term" value="F:ATP binding"/>
    <property type="evidence" value="ECO:0007669"/>
    <property type="project" value="UniProtKB-UniRule"/>
</dbReference>
<evidence type="ECO:0000256" key="11">
    <source>
        <dbReference type="SAM" id="MobiDB-lite"/>
    </source>
</evidence>
<keyword evidence="4 9" id="KW-0547">Nucleotide-binding</keyword>
<dbReference type="AlphaFoldDB" id="A0AAD4CXY1"/>
<feature type="compositionally biased region" description="Polar residues" evidence="11">
    <location>
        <begin position="39"/>
        <end position="49"/>
    </location>
</feature>
<evidence type="ECO:0000256" key="4">
    <source>
        <dbReference type="ARBA" id="ARBA00022741"/>
    </source>
</evidence>
<comment type="catalytic activity">
    <reaction evidence="8">
        <text>L-seryl-[protein] + ATP = O-phospho-L-seryl-[protein] + ADP + H(+)</text>
        <dbReference type="Rhea" id="RHEA:17989"/>
        <dbReference type="Rhea" id="RHEA-COMP:9863"/>
        <dbReference type="Rhea" id="RHEA-COMP:11604"/>
        <dbReference type="ChEBI" id="CHEBI:15378"/>
        <dbReference type="ChEBI" id="CHEBI:29999"/>
        <dbReference type="ChEBI" id="CHEBI:30616"/>
        <dbReference type="ChEBI" id="CHEBI:83421"/>
        <dbReference type="ChEBI" id="CHEBI:456216"/>
        <dbReference type="EC" id="2.7.11.11"/>
    </reaction>
</comment>
<dbReference type="EMBL" id="VCAU01000006">
    <property type="protein sequence ID" value="KAF9893732.1"/>
    <property type="molecule type" value="Genomic_DNA"/>
</dbReference>
<dbReference type="SMART" id="SM00220">
    <property type="entry name" value="S_TKc"/>
    <property type="match status" value="1"/>
</dbReference>
<organism evidence="14 15">
    <name type="scientific">Aspergillus nanangensis</name>
    <dbReference type="NCBI Taxonomy" id="2582783"/>
    <lineage>
        <taxon>Eukaryota</taxon>
        <taxon>Fungi</taxon>
        <taxon>Dikarya</taxon>
        <taxon>Ascomycota</taxon>
        <taxon>Pezizomycotina</taxon>
        <taxon>Eurotiomycetes</taxon>
        <taxon>Eurotiomycetidae</taxon>
        <taxon>Eurotiales</taxon>
        <taxon>Aspergillaceae</taxon>
        <taxon>Aspergillus</taxon>
        <taxon>Aspergillus subgen. Circumdati</taxon>
    </lineage>
</organism>
<dbReference type="GO" id="GO:0005634">
    <property type="term" value="C:nucleus"/>
    <property type="evidence" value="ECO:0007669"/>
    <property type="project" value="TreeGrafter"/>
</dbReference>
<gene>
    <name evidence="14" type="primary">PKA1</name>
    <name evidence="14" type="ORF">FE257_009902</name>
</gene>
<keyword evidence="3" id="KW-0808">Transferase</keyword>
<protein>
    <recommendedName>
        <fullName evidence="1">cAMP-dependent protein kinase</fullName>
        <ecNumber evidence="1">2.7.11.11</ecNumber>
    </recommendedName>
</protein>
<dbReference type="PROSITE" id="PS00107">
    <property type="entry name" value="PROTEIN_KINASE_ATP"/>
    <property type="match status" value="1"/>
</dbReference>
<dbReference type="PANTHER" id="PTHR24353:SF153">
    <property type="entry name" value="CAMP-DEPENDENT PROTEIN KINASE CATALYTIC SUBUNIT 1"/>
    <property type="match status" value="1"/>
</dbReference>
<dbReference type="InterPro" id="IPR000719">
    <property type="entry name" value="Prot_kinase_dom"/>
</dbReference>
<dbReference type="PROSITE" id="PS51285">
    <property type="entry name" value="AGC_KINASE_CTER"/>
    <property type="match status" value="1"/>
</dbReference>